<evidence type="ECO:0000313" key="2">
    <source>
        <dbReference type="EMBL" id="QGM97829.1"/>
    </source>
</evidence>
<keyword evidence="1" id="KW-1133">Transmembrane helix</keyword>
<dbReference type="EMBL" id="CP044331">
    <property type="protein sequence ID" value="QGM97829.1"/>
    <property type="molecule type" value="Genomic_DNA"/>
</dbReference>
<organism evidence="2 3">
    <name type="scientific">Methylocystis parvus</name>
    <dbReference type="NCBI Taxonomy" id="134"/>
    <lineage>
        <taxon>Bacteria</taxon>
        <taxon>Pseudomonadati</taxon>
        <taxon>Pseudomonadota</taxon>
        <taxon>Alphaproteobacteria</taxon>
        <taxon>Hyphomicrobiales</taxon>
        <taxon>Methylocystaceae</taxon>
        <taxon>Methylocystis</taxon>
    </lineage>
</organism>
<keyword evidence="3" id="KW-1185">Reference proteome</keyword>
<keyword evidence="1" id="KW-0472">Membrane</keyword>
<sequence length="80" mass="8398">MSVAVESLFLLALLSAFIGLVALLALNSPTARRSPQMRGTLVAAIVAAAVAALGSYLIYAATPHEEARRAVYGEGLRTQR</sequence>
<gene>
    <name evidence="2" type="ORF">F7D14_10360</name>
</gene>
<protein>
    <submittedName>
        <fullName evidence="2">Uncharacterized protein</fullName>
    </submittedName>
</protein>
<evidence type="ECO:0000313" key="3">
    <source>
        <dbReference type="Proteomes" id="UP000422569"/>
    </source>
</evidence>
<dbReference type="KEGG" id="mpar:F7D14_10360"/>
<evidence type="ECO:0000256" key="1">
    <source>
        <dbReference type="SAM" id="Phobius"/>
    </source>
</evidence>
<reference evidence="2 3" key="1">
    <citation type="submission" date="2019-09" db="EMBL/GenBank/DDBJ databases">
        <title>Isolation and complete genome sequencing of Methylocystis species.</title>
        <authorList>
            <person name="Rumah B.L."/>
            <person name="Stead C.E."/>
            <person name="Stevens B.C."/>
            <person name="Minton N.P."/>
            <person name="Grosse-Honebrink A."/>
            <person name="Zhang Y."/>
        </authorList>
    </citation>
    <scope>NUCLEOTIDE SEQUENCE [LARGE SCALE GENOMIC DNA]</scope>
    <source>
        <strain evidence="2 3">BRCS2</strain>
    </source>
</reference>
<feature type="transmembrane region" description="Helical" evidence="1">
    <location>
        <begin position="41"/>
        <end position="59"/>
    </location>
</feature>
<accession>A0A6B8M870</accession>
<name>A0A6B8M870_9HYPH</name>
<dbReference type="AlphaFoldDB" id="A0A6B8M870"/>
<keyword evidence="1" id="KW-0812">Transmembrane</keyword>
<proteinExistence type="predicted"/>
<dbReference type="Proteomes" id="UP000422569">
    <property type="component" value="Chromosome"/>
</dbReference>
<dbReference type="RefSeq" id="WP_016918225.1">
    <property type="nucleotide sequence ID" value="NZ_CP044331.1"/>
</dbReference>